<comment type="caution">
    <text evidence="4">The sequence shown here is derived from an EMBL/GenBank/DDBJ whole genome shotgun (WGS) entry which is preliminary data.</text>
</comment>
<dbReference type="OrthoDB" id="9794725at2"/>
<dbReference type="InterPro" id="IPR002925">
    <property type="entry name" value="Dienelactn_hydro"/>
</dbReference>
<protein>
    <submittedName>
        <fullName evidence="4">Alpha/beta hydrolase</fullName>
    </submittedName>
</protein>
<dbReference type="Pfam" id="PF01738">
    <property type="entry name" value="DLH"/>
    <property type="match status" value="1"/>
</dbReference>
<evidence type="ECO:0000259" key="3">
    <source>
        <dbReference type="Pfam" id="PF01738"/>
    </source>
</evidence>
<dbReference type="EMBL" id="VAVZ01000019">
    <property type="protein sequence ID" value="TLP97057.1"/>
    <property type="molecule type" value="Genomic_DNA"/>
</dbReference>
<evidence type="ECO:0000313" key="5">
    <source>
        <dbReference type="Proteomes" id="UP000310458"/>
    </source>
</evidence>
<evidence type="ECO:0000256" key="1">
    <source>
        <dbReference type="ARBA" id="ARBA00022801"/>
    </source>
</evidence>
<dbReference type="InterPro" id="IPR050300">
    <property type="entry name" value="GDXG_lipolytic_enzyme"/>
</dbReference>
<name>A0A5R9BBY3_9MICC</name>
<dbReference type="GO" id="GO:0016787">
    <property type="term" value="F:hydrolase activity"/>
    <property type="evidence" value="ECO:0007669"/>
    <property type="project" value="UniProtKB-KW"/>
</dbReference>
<gene>
    <name evidence="4" type="ORF">FEF26_08115</name>
</gene>
<accession>A0A5R9BBY3</accession>
<dbReference type="SUPFAM" id="SSF53474">
    <property type="entry name" value="alpha/beta-Hydrolases"/>
    <property type="match status" value="1"/>
</dbReference>
<proteinExistence type="predicted"/>
<dbReference type="InterPro" id="IPR029058">
    <property type="entry name" value="AB_hydrolase_fold"/>
</dbReference>
<feature type="region of interest" description="Disordered" evidence="2">
    <location>
        <begin position="1"/>
        <end position="41"/>
    </location>
</feature>
<evidence type="ECO:0000256" key="2">
    <source>
        <dbReference type="SAM" id="MobiDB-lite"/>
    </source>
</evidence>
<dbReference type="Gene3D" id="3.40.50.1820">
    <property type="entry name" value="alpha/beta hydrolase"/>
    <property type="match status" value="1"/>
</dbReference>
<feature type="domain" description="Dienelactone hydrolase" evidence="3">
    <location>
        <begin position="165"/>
        <end position="299"/>
    </location>
</feature>
<dbReference type="RefSeq" id="WP_138253041.1">
    <property type="nucleotide sequence ID" value="NZ_VAVZ01000019.1"/>
</dbReference>
<dbReference type="PANTHER" id="PTHR48081:SF6">
    <property type="entry name" value="PEPTIDASE S9 PROLYL OLIGOPEPTIDASE CATALYTIC DOMAIN-CONTAINING PROTEIN"/>
    <property type="match status" value="1"/>
</dbReference>
<sequence>MQRSIPDTPQDHSPGSPAAAPQLGAPVPTATDLMGSTGEEIPLRPEDVVEDREQALRWEDGGYVLRNVTRPTLIPYLPEPENATGAAVLIAPGGAFLMLSMESEGADLAHMLRERGVAAFVLKYRLGDTGQTVEDFTEKITRVFTQRQGSNVVDTSGGHQRLAVDDVERALALIRRRAGEWGVSPSRVSTIGFSAGAYAVTAALASRDSESRPDSIACIYGGRLPEAVAKTGQSLPQLFTAVDVHDPLCAEDVLELIGTWRQAGAPVEGHIYPGMVHGFGVKPTGAATDSWVDRWFEWLDRQSLLSFS</sequence>
<evidence type="ECO:0000313" key="4">
    <source>
        <dbReference type="EMBL" id="TLP97057.1"/>
    </source>
</evidence>
<dbReference type="Proteomes" id="UP000310458">
    <property type="component" value="Unassembled WGS sequence"/>
</dbReference>
<reference evidence="4 5" key="1">
    <citation type="submission" date="2019-05" db="EMBL/GenBank/DDBJ databases">
        <title>Nesterenkonia sp. GY074 isolated from the Southern Atlantic Ocean.</title>
        <authorList>
            <person name="Zhang G."/>
        </authorList>
    </citation>
    <scope>NUCLEOTIDE SEQUENCE [LARGE SCALE GENOMIC DNA]</scope>
    <source>
        <strain evidence="4 5">GY074</strain>
    </source>
</reference>
<keyword evidence="1 4" id="KW-0378">Hydrolase</keyword>
<feature type="compositionally biased region" description="Polar residues" evidence="2">
    <location>
        <begin position="1"/>
        <end position="13"/>
    </location>
</feature>
<dbReference type="AlphaFoldDB" id="A0A5R9BBY3"/>
<keyword evidence="5" id="KW-1185">Reference proteome</keyword>
<dbReference type="PANTHER" id="PTHR48081">
    <property type="entry name" value="AB HYDROLASE SUPERFAMILY PROTEIN C4A8.06C"/>
    <property type="match status" value="1"/>
</dbReference>
<organism evidence="4 5">
    <name type="scientific">Nesterenkonia salmonea</name>
    <dbReference type="NCBI Taxonomy" id="1804987"/>
    <lineage>
        <taxon>Bacteria</taxon>
        <taxon>Bacillati</taxon>
        <taxon>Actinomycetota</taxon>
        <taxon>Actinomycetes</taxon>
        <taxon>Micrococcales</taxon>
        <taxon>Micrococcaceae</taxon>
        <taxon>Nesterenkonia</taxon>
    </lineage>
</organism>